<comment type="subcellular location">
    <subcellularLocation>
        <location evidence="1">Membrane</location>
        <topology evidence="1">Multi-pass membrane protein</topology>
    </subcellularLocation>
</comment>
<evidence type="ECO:0000256" key="5">
    <source>
        <dbReference type="ARBA" id="ARBA00023136"/>
    </source>
</evidence>
<dbReference type="Proteomes" id="UP001265746">
    <property type="component" value="Unassembled WGS sequence"/>
</dbReference>
<dbReference type="GO" id="GO:0005783">
    <property type="term" value="C:endoplasmic reticulum"/>
    <property type="evidence" value="ECO:0007669"/>
    <property type="project" value="TreeGrafter"/>
</dbReference>
<gene>
    <name evidence="9" type="ORF">N8I77_004404</name>
</gene>
<evidence type="ECO:0000256" key="8">
    <source>
        <dbReference type="SAM" id="Phobius"/>
    </source>
</evidence>
<evidence type="ECO:0000313" key="10">
    <source>
        <dbReference type="Proteomes" id="UP001265746"/>
    </source>
</evidence>
<keyword evidence="10" id="KW-1185">Reference proteome</keyword>
<dbReference type="AlphaFoldDB" id="A0AAD9W8L4"/>
<evidence type="ECO:0000256" key="4">
    <source>
        <dbReference type="ARBA" id="ARBA00022989"/>
    </source>
</evidence>
<protein>
    <recommendedName>
        <fullName evidence="11">Meiotically up-regulated gene 89 protein</fullName>
    </recommendedName>
</protein>
<dbReference type="EMBL" id="JAUJFL010000002">
    <property type="protein sequence ID" value="KAK2611021.1"/>
    <property type="molecule type" value="Genomic_DNA"/>
</dbReference>
<feature type="compositionally biased region" description="Basic and acidic residues" evidence="7">
    <location>
        <begin position="8"/>
        <end position="26"/>
    </location>
</feature>
<evidence type="ECO:0000256" key="7">
    <source>
        <dbReference type="SAM" id="MobiDB-lite"/>
    </source>
</evidence>
<evidence type="ECO:0000256" key="1">
    <source>
        <dbReference type="ARBA" id="ARBA00004141"/>
    </source>
</evidence>
<feature type="region of interest" description="Disordered" evidence="7">
    <location>
        <begin position="1"/>
        <end position="26"/>
    </location>
</feature>
<evidence type="ECO:0000313" key="9">
    <source>
        <dbReference type="EMBL" id="KAK2611021.1"/>
    </source>
</evidence>
<evidence type="ECO:0000256" key="6">
    <source>
        <dbReference type="PIRNR" id="PIRNR015840"/>
    </source>
</evidence>
<dbReference type="GO" id="GO:0005886">
    <property type="term" value="C:plasma membrane"/>
    <property type="evidence" value="ECO:0007669"/>
    <property type="project" value="TreeGrafter"/>
</dbReference>
<dbReference type="Pfam" id="PF03381">
    <property type="entry name" value="CDC50"/>
    <property type="match status" value="1"/>
</dbReference>
<dbReference type="PIRSF" id="PIRSF015840">
    <property type="entry name" value="DUF284_TM_euk"/>
    <property type="match status" value="1"/>
</dbReference>
<comment type="similarity">
    <text evidence="2 6">Belongs to the CDC50/LEM3 family.</text>
</comment>
<dbReference type="PANTHER" id="PTHR10926:SF0">
    <property type="entry name" value="CDC50, ISOFORM A"/>
    <property type="match status" value="1"/>
</dbReference>
<dbReference type="GO" id="GO:0045332">
    <property type="term" value="P:phospholipid translocation"/>
    <property type="evidence" value="ECO:0007669"/>
    <property type="project" value="UniProtKB-UniRule"/>
</dbReference>
<evidence type="ECO:0000256" key="3">
    <source>
        <dbReference type="ARBA" id="ARBA00022692"/>
    </source>
</evidence>
<comment type="caution">
    <text evidence="9">The sequence shown here is derived from an EMBL/GenBank/DDBJ whole genome shotgun (WGS) entry which is preliminary data.</text>
</comment>
<reference evidence="9" key="1">
    <citation type="submission" date="2023-06" db="EMBL/GenBank/DDBJ databases">
        <authorList>
            <person name="Noh H."/>
        </authorList>
    </citation>
    <scope>NUCLEOTIDE SEQUENCE</scope>
    <source>
        <strain evidence="9">DUCC20226</strain>
    </source>
</reference>
<keyword evidence="3 8" id="KW-0812">Transmembrane</keyword>
<keyword evidence="4 8" id="KW-1133">Transmembrane helix</keyword>
<dbReference type="PANTHER" id="PTHR10926">
    <property type="entry name" value="CELL CYCLE CONTROL PROTEIN 50"/>
    <property type="match status" value="1"/>
</dbReference>
<feature type="transmembrane region" description="Helical" evidence="8">
    <location>
        <begin position="358"/>
        <end position="381"/>
    </location>
</feature>
<keyword evidence="5 6" id="KW-0472">Membrane</keyword>
<evidence type="ECO:0008006" key="11">
    <source>
        <dbReference type="Google" id="ProtNLM"/>
    </source>
</evidence>
<name>A0AAD9W8L4_PHOAM</name>
<dbReference type="InterPro" id="IPR005045">
    <property type="entry name" value="CDC50/LEM3_fam"/>
</dbReference>
<proteinExistence type="inferred from homology"/>
<sequence length="403" mass="46074">MMLRRRTEKSPRVDEKSSRPKDTEFRQQRMKAWEPMLTPKTCIKAFICLGLALIVVGIVWLATSEQTREISLDYTRCHEIDSYDELQVMPPENVSKHFKASSAGQPVDQWKRSNQTLTFDGVTKNYTLCTIEFFLPEDLQPPVFYYYRLANFHQNHRQYIKSRHVEQLKGSPSSLGSIKGSACAPLGTLETEENTQESIIYPCGMIANSYFNDTFVAPLRLSTTDSSNQTRSYNMTTRGISTSIDKLLYQPSRYNITSETNANDTIKIVPPPAWSERFPNGYHSGNLFNPAEDESFMVWMRTAAGSRFAKLAMRNDEDVMERGRYRLEAMSHFPVHLNKGTKSIIISTSSIVGRRNAFLGRGFVILGAFSFFAAFLSAITLKYTPRRLSDHDYLHRSNALLRM</sequence>
<evidence type="ECO:0000256" key="2">
    <source>
        <dbReference type="ARBA" id="ARBA00009457"/>
    </source>
</evidence>
<organism evidence="9 10">
    <name type="scientific">Phomopsis amygdali</name>
    <name type="common">Fusicoccum amygdali</name>
    <dbReference type="NCBI Taxonomy" id="1214568"/>
    <lineage>
        <taxon>Eukaryota</taxon>
        <taxon>Fungi</taxon>
        <taxon>Dikarya</taxon>
        <taxon>Ascomycota</taxon>
        <taxon>Pezizomycotina</taxon>
        <taxon>Sordariomycetes</taxon>
        <taxon>Sordariomycetidae</taxon>
        <taxon>Diaporthales</taxon>
        <taxon>Diaporthaceae</taxon>
        <taxon>Diaporthe</taxon>
    </lineage>
</organism>
<accession>A0AAD9W8L4</accession>
<feature type="transmembrane region" description="Helical" evidence="8">
    <location>
        <begin position="41"/>
        <end position="62"/>
    </location>
</feature>
<dbReference type="GO" id="GO:0005794">
    <property type="term" value="C:Golgi apparatus"/>
    <property type="evidence" value="ECO:0007669"/>
    <property type="project" value="TreeGrafter"/>
</dbReference>